<name>A0A1D8TRU8_9CYAN</name>
<dbReference type="Pfam" id="PF04820">
    <property type="entry name" value="Trp_halogenase"/>
    <property type="match status" value="1"/>
</dbReference>
<dbReference type="Gene3D" id="3.50.50.60">
    <property type="entry name" value="FAD/NAD(P)-binding domain"/>
    <property type="match status" value="1"/>
</dbReference>
<dbReference type="STRING" id="1458985.BJP34_13515"/>
<dbReference type="InterPro" id="IPR036188">
    <property type="entry name" value="FAD/NAD-bd_sf"/>
</dbReference>
<reference evidence="3" key="1">
    <citation type="submission" date="2016-10" db="EMBL/GenBank/DDBJ databases">
        <title>Comparative genomics uncovers the prolific and rare metabolic potential of the cyanobacterial genus Moorea.</title>
        <authorList>
            <person name="Leao T."/>
            <person name="Castelao G."/>
            <person name="Korobeynikov A."/>
            <person name="Monroe E.A."/>
            <person name="Podell S."/>
            <person name="Glukhov E."/>
            <person name="Allen E."/>
            <person name="Gerwick W.H."/>
            <person name="Gerwick L."/>
        </authorList>
    </citation>
    <scope>NUCLEOTIDE SEQUENCE [LARGE SCALE GENOMIC DNA]</scope>
    <source>
        <strain evidence="3">PAL-8-15-08-1</strain>
    </source>
</reference>
<dbReference type="Proteomes" id="UP000177870">
    <property type="component" value="Chromosome"/>
</dbReference>
<evidence type="ECO:0000313" key="3">
    <source>
        <dbReference type="Proteomes" id="UP000177870"/>
    </source>
</evidence>
<evidence type="ECO:0008006" key="4">
    <source>
        <dbReference type="Google" id="ProtNLM"/>
    </source>
</evidence>
<dbReference type="InterPro" id="IPR006905">
    <property type="entry name" value="Flavin_halogenase"/>
</dbReference>
<gene>
    <name evidence="2" type="ORF">BJP34_13515</name>
</gene>
<protein>
    <recommendedName>
        <fullName evidence="4">FAD-binding domain-containing protein</fullName>
    </recommendedName>
</protein>
<comment type="similarity">
    <text evidence="1">Belongs to the flavin-dependent halogenase family. Bacterial tryptophan halogenase subfamily.</text>
</comment>
<dbReference type="PANTHER" id="PTHR43747">
    <property type="entry name" value="FAD-BINDING PROTEIN"/>
    <property type="match status" value="1"/>
</dbReference>
<dbReference type="GO" id="GO:0004497">
    <property type="term" value="F:monooxygenase activity"/>
    <property type="evidence" value="ECO:0007669"/>
    <property type="project" value="InterPro"/>
</dbReference>
<dbReference type="KEGG" id="mpro:BJP34_13515"/>
<dbReference type="Gene3D" id="3.30.9.100">
    <property type="match status" value="1"/>
</dbReference>
<evidence type="ECO:0000313" key="2">
    <source>
        <dbReference type="EMBL" id="AOX00337.1"/>
    </source>
</evidence>
<dbReference type="AlphaFoldDB" id="A0A1D8TRU8"/>
<dbReference type="InterPro" id="IPR050816">
    <property type="entry name" value="Flavin-dep_Halogenase_NPB"/>
</dbReference>
<dbReference type="EMBL" id="CP017599">
    <property type="protein sequence ID" value="AOX00337.1"/>
    <property type="molecule type" value="Genomic_DNA"/>
</dbReference>
<accession>A0A1D8TRU8</accession>
<dbReference type="SUPFAM" id="SSF51905">
    <property type="entry name" value="FAD/NAD(P)-binding domain"/>
    <property type="match status" value="1"/>
</dbReference>
<proteinExistence type="inferred from homology"/>
<sequence length="231" mass="26030">MSDRKLLQQYGLLQLPNWTAYLQKTQYVQELSANASSQSRLLIKPAYSQYLDQITGDGWLAVGDAACTLDPLSSAGIHKALESGIKAADAIANYFKGNSQALSTYESQALHQFELYLEDRRKYYAMETRWSNSPFWKSRRGGITLAPSQPLLFQESPQITKTLKGLTMYLPAKDLRLLCNFCTSGNIASDVVSKFLSETHHQVSAYRVIEALQYLLEKEIISALPLNYCRN</sequence>
<evidence type="ECO:0000256" key="1">
    <source>
        <dbReference type="ARBA" id="ARBA00038396"/>
    </source>
</evidence>
<dbReference type="PANTHER" id="PTHR43747:SF1">
    <property type="entry name" value="SLR1998 PROTEIN"/>
    <property type="match status" value="1"/>
</dbReference>
<organism evidence="2 3">
    <name type="scientific">Moorena producens PAL-8-15-08-1</name>
    <dbReference type="NCBI Taxonomy" id="1458985"/>
    <lineage>
        <taxon>Bacteria</taxon>
        <taxon>Bacillati</taxon>
        <taxon>Cyanobacteriota</taxon>
        <taxon>Cyanophyceae</taxon>
        <taxon>Coleofasciculales</taxon>
        <taxon>Coleofasciculaceae</taxon>
        <taxon>Moorena</taxon>
    </lineage>
</organism>